<name>A0A919V8C9_9ACTN</name>
<feature type="region of interest" description="Disordered" evidence="1">
    <location>
        <begin position="1"/>
        <end position="41"/>
    </location>
</feature>
<reference evidence="2" key="1">
    <citation type="submission" date="2021-01" db="EMBL/GenBank/DDBJ databases">
        <title>Whole genome shotgun sequence of Sinosporangium siamense NBRC 109515.</title>
        <authorList>
            <person name="Komaki H."/>
            <person name="Tamura T."/>
        </authorList>
    </citation>
    <scope>NUCLEOTIDE SEQUENCE</scope>
    <source>
        <strain evidence="2">NBRC 109515</strain>
    </source>
</reference>
<accession>A0A919V8C9</accession>
<comment type="caution">
    <text evidence="2">The sequence shown here is derived from an EMBL/GenBank/DDBJ whole genome shotgun (WGS) entry which is preliminary data.</text>
</comment>
<feature type="compositionally biased region" description="Basic and acidic residues" evidence="1">
    <location>
        <begin position="1"/>
        <end position="37"/>
    </location>
</feature>
<evidence type="ECO:0000256" key="1">
    <source>
        <dbReference type="SAM" id="MobiDB-lite"/>
    </source>
</evidence>
<keyword evidence="3" id="KW-1185">Reference proteome</keyword>
<dbReference type="EMBL" id="BOOW01000029">
    <property type="protein sequence ID" value="GII94323.1"/>
    <property type="molecule type" value="Genomic_DNA"/>
</dbReference>
<dbReference type="Proteomes" id="UP000606172">
    <property type="component" value="Unassembled WGS sequence"/>
</dbReference>
<evidence type="ECO:0000313" key="2">
    <source>
        <dbReference type="EMBL" id="GII94323.1"/>
    </source>
</evidence>
<gene>
    <name evidence="2" type="ORF">Ssi02_45540</name>
</gene>
<organism evidence="2 3">
    <name type="scientific">Sinosporangium siamense</name>
    <dbReference type="NCBI Taxonomy" id="1367973"/>
    <lineage>
        <taxon>Bacteria</taxon>
        <taxon>Bacillati</taxon>
        <taxon>Actinomycetota</taxon>
        <taxon>Actinomycetes</taxon>
        <taxon>Streptosporangiales</taxon>
        <taxon>Streptosporangiaceae</taxon>
        <taxon>Sinosporangium</taxon>
    </lineage>
</organism>
<proteinExistence type="predicted"/>
<evidence type="ECO:0000313" key="3">
    <source>
        <dbReference type="Proteomes" id="UP000606172"/>
    </source>
</evidence>
<sequence length="95" mass="10402">MVGGEGRTELHRRQFGEGGDEREAGSGGGEAEHRDGQEDLAGLDVPTAVDIYAALCNIDVYTTLRTERLWSPDRIEHWWGEALARELLSRPAGAP</sequence>
<dbReference type="AlphaFoldDB" id="A0A919V8C9"/>
<protein>
    <submittedName>
        <fullName evidence="2">Uncharacterized protein</fullName>
    </submittedName>
</protein>